<evidence type="ECO:0000313" key="1">
    <source>
        <dbReference type="EMBL" id="CAF1522024.1"/>
    </source>
</evidence>
<organism evidence="1 2">
    <name type="scientific">Adineta steineri</name>
    <dbReference type="NCBI Taxonomy" id="433720"/>
    <lineage>
        <taxon>Eukaryota</taxon>
        <taxon>Metazoa</taxon>
        <taxon>Spiralia</taxon>
        <taxon>Gnathifera</taxon>
        <taxon>Rotifera</taxon>
        <taxon>Eurotatoria</taxon>
        <taxon>Bdelloidea</taxon>
        <taxon>Adinetida</taxon>
        <taxon>Adinetidae</taxon>
        <taxon>Adineta</taxon>
    </lineage>
</organism>
<evidence type="ECO:0000313" key="2">
    <source>
        <dbReference type="Proteomes" id="UP000663860"/>
    </source>
</evidence>
<sequence>MPAGRSSSPTAGT</sequence>
<gene>
    <name evidence="1" type="ORF">IZO911_LOCUS45878</name>
</gene>
<reference evidence="1" key="1">
    <citation type="submission" date="2021-02" db="EMBL/GenBank/DDBJ databases">
        <authorList>
            <person name="Nowell W R."/>
        </authorList>
    </citation>
    <scope>NUCLEOTIDE SEQUENCE</scope>
</reference>
<name>A0A815UNY2_9BILA</name>
<dbReference type="Proteomes" id="UP000663860">
    <property type="component" value="Unassembled WGS sequence"/>
</dbReference>
<feature type="non-terminal residue" evidence="1">
    <location>
        <position position="13"/>
    </location>
</feature>
<dbReference type="EMBL" id="CAJNOE010006020">
    <property type="protein sequence ID" value="CAF1522024.1"/>
    <property type="molecule type" value="Genomic_DNA"/>
</dbReference>
<comment type="caution">
    <text evidence="1">The sequence shown here is derived from an EMBL/GenBank/DDBJ whole genome shotgun (WGS) entry which is preliminary data.</text>
</comment>
<accession>A0A815UNY2</accession>
<proteinExistence type="predicted"/>
<protein>
    <submittedName>
        <fullName evidence="1">Uncharacterized protein</fullName>
    </submittedName>
</protein>